<keyword evidence="2" id="KW-1185">Reference proteome</keyword>
<reference evidence="1" key="2">
    <citation type="journal article" date="2020" name="Nat. Commun.">
        <title>Large-scale genome sequencing of mycorrhizal fungi provides insights into the early evolution of symbiotic traits.</title>
        <authorList>
            <person name="Miyauchi S."/>
            <person name="Kiss E."/>
            <person name="Kuo A."/>
            <person name="Drula E."/>
            <person name="Kohler A."/>
            <person name="Sanchez-Garcia M."/>
            <person name="Morin E."/>
            <person name="Andreopoulos B."/>
            <person name="Barry K.W."/>
            <person name="Bonito G."/>
            <person name="Buee M."/>
            <person name="Carver A."/>
            <person name="Chen C."/>
            <person name="Cichocki N."/>
            <person name="Clum A."/>
            <person name="Culley D."/>
            <person name="Crous P.W."/>
            <person name="Fauchery L."/>
            <person name="Girlanda M."/>
            <person name="Hayes R.D."/>
            <person name="Keri Z."/>
            <person name="LaButti K."/>
            <person name="Lipzen A."/>
            <person name="Lombard V."/>
            <person name="Magnuson J."/>
            <person name="Maillard F."/>
            <person name="Murat C."/>
            <person name="Nolan M."/>
            <person name="Ohm R.A."/>
            <person name="Pangilinan J."/>
            <person name="Pereira M.F."/>
            <person name="Perotto S."/>
            <person name="Peter M."/>
            <person name="Pfister S."/>
            <person name="Riley R."/>
            <person name="Sitrit Y."/>
            <person name="Stielow J.B."/>
            <person name="Szollosi G."/>
            <person name="Zifcakova L."/>
            <person name="Stursova M."/>
            <person name="Spatafora J.W."/>
            <person name="Tedersoo L."/>
            <person name="Vaario L.M."/>
            <person name="Yamada A."/>
            <person name="Yan M."/>
            <person name="Wang P."/>
            <person name="Xu J."/>
            <person name="Bruns T."/>
            <person name="Baldrian P."/>
            <person name="Vilgalys R."/>
            <person name="Dunand C."/>
            <person name="Henrissat B."/>
            <person name="Grigoriev I.V."/>
            <person name="Hibbett D."/>
            <person name="Nagy L.G."/>
            <person name="Martin F.M."/>
        </authorList>
    </citation>
    <scope>NUCLEOTIDE SEQUENCE</scope>
    <source>
        <strain evidence="1">BED1</strain>
    </source>
</reference>
<accession>A0AAD4GDC6</accession>
<protein>
    <submittedName>
        <fullName evidence="1">Uncharacterized protein</fullName>
    </submittedName>
</protein>
<dbReference type="InterPro" id="IPR046521">
    <property type="entry name" value="DUF6698"/>
</dbReference>
<evidence type="ECO:0000313" key="1">
    <source>
        <dbReference type="EMBL" id="KAF8436641.1"/>
    </source>
</evidence>
<organism evidence="1 2">
    <name type="scientific">Boletus edulis BED1</name>
    <dbReference type="NCBI Taxonomy" id="1328754"/>
    <lineage>
        <taxon>Eukaryota</taxon>
        <taxon>Fungi</taxon>
        <taxon>Dikarya</taxon>
        <taxon>Basidiomycota</taxon>
        <taxon>Agaricomycotina</taxon>
        <taxon>Agaricomycetes</taxon>
        <taxon>Agaricomycetidae</taxon>
        <taxon>Boletales</taxon>
        <taxon>Boletineae</taxon>
        <taxon>Boletaceae</taxon>
        <taxon>Boletoideae</taxon>
        <taxon>Boletus</taxon>
    </lineage>
</organism>
<sequence>MIAERDRRQLSVAEGTCGETIQAGADSARGDDAATLKTEVIHWVVANHDRIEPPLSPRDKQARGLGHDLTGGLLCPVDYDWGDSSVRTAIREYHPHFRVTAFSWPNFLYKDNTFDRNNLSKGLFQGELLVKSFKCIFTSPMSAHHLEGGEGAIQSKGPGHRTRNNVAALLKMKTVQPRAIAYIAVQVRFALSSASSWAVVDEDFNYEEFYLNIVDYLEAPSSPEKAAEIKNLLLWWNR</sequence>
<reference evidence="1" key="1">
    <citation type="submission" date="2019-10" db="EMBL/GenBank/DDBJ databases">
        <authorList>
            <consortium name="DOE Joint Genome Institute"/>
            <person name="Kuo A."/>
            <person name="Miyauchi S."/>
            <person name="Kiss E."/>
            <person name="Drula E."/>
            <person name="Kohler A."/>
            <person name="Sanchez-Garcia M."/>
            <person name="Andreopoulos B."/>
            <person name="Barry K.W."/>
            <person name="Bonito G."/>
            <person name="Buee M."/>
            <person name="Carver A."/>
            <person name="Chen C."/>
            <person name="Cichocki N."/>
            <person name="Clum A."/>
            <person name="Culley D."/>
            <person name="Crous P.W."/>
            <person name="Fauchery L."/>
            <person name="Girlanda M."/>
            <person name="Hayes R."/>
            <person name="Keri Z."/>
            <person name="LaButti K."/>
            <person name="Lipzen A."/>
            <person name="Lombard V."/>
            <person name="Magnuson J."/>
            <person name="Maillard F."/>
            <person name="Morin E."/>
            <person name="Murat C."/>
            <person name="Nolan M."/>
            <person name="Ohm R."/>
            <person name="Pangilinan J."/>
            <person name="Pereira M."/>
            <person name="Perotto S."/>
            <person name="Peter M."/>
            <person name="Riley R."/>
            <person name="Sitrit Y."/>
            <person name="Stielow B."/>
            <person name="Szollosi G."/>
            <person name="Zifcakova L."/>
            <person name="Stursova M."/>
            <person name="Spatafora J.W."/>
            <person name="Tedersoo L."/>
            <person name="Vaario L.-M."/>
            <person name="Yamada A."/>
            <person name="Yan M."/>
            <person name="Wang P."/>
            <person name="Xu J."/>
            <person name="Bruns T."/>
            <person name="Baldrian P."/>
            <person name="Vilgalys R."/>
            <person name="Henrissat B."/>
            <person name="Grigoriev I.V."/>
            <person name="Hibbett D."/>
            <person name="Nagy L.G."/>
            <person name="Martin F.M."/>
        </authorList>
    </citation>
    <scope>NUCLEOTIDE SEQUENCE</scope>
    <source>
        <strain evidence="1">BED1</strain>
    </source>
</reference>
<gene>
    <name evidence="1" type="ORF">L210DRAFT_3613403</name>
</gene>
<proteinExistence type="predicted"/>
<name>A0AAD4GDC6_BOLED</name>
<dbReference type="Pfam" id="PF20414">
    <property type="entry name" value="DUF6698"/>
    <property type="match status" value="1"/>
</dbReference>
<dbReference type="Proteomes" id="UP001194468">
    <property type="component" value="Unassembled WGS sequence"/>
</dbReference>
<dbReference type="EMBL" id="WHUW01000021">
    <property type="protein sequence ID" value="KAF8436641.1"/>
    <property type="molecule type" value="Genomic_DNA"/>
</dbReference>
<dbReference type="AlphaFoldDB" id="A0AAD4GDC6"/>
<evidence type="ECO:0000313" key="2">
    <source>
        <dbReference type="Proteomes" id="UP001194468"/>
    </source>
</evidence>
<comment type="caution">
    <text evidence="1">The sequence shown here is derived from an EMBL/GenBank/DDBJ whole genome shotgun (WGS) entry which is preliminary data.</text>
</comment>